<dbReference type="PROSITE" id="PS00108">
    <property type="entry name" value="PROTEIN_KINASE_ST"/>
    <property type="match status" value="1"/>
</dbReference>
<evidence type="ECO:0000313" key="7">
    <source>
        <dbReference type="EMBL" id="KAF0701036.1"/>
    </source>
</evidence>
<sequence>MVAAKDFKDSSDFVARFKQLQDANPGSGSAPFLAPPDAVVQRLGSRGLTWDDLPPLAKQAIVWDSGYVLAGLGKPREIPVRSWLRVYVGRNASMADIMINMAAFKAAGSKEKTITCNVSSVGSYARQQEALFAETNPITRCAIQYTNNNITYVTASVWAEDALTTTEIPEPQVFMHTDGASDESYGPSIHARPRGTEEIKWQEAAYHCQQAAISSGMIIPCGERTRKSENKNTFDPQPSVLMDQWLIEIKAAKKSSTGLIVGLSIGGAVLLVALLVGCFFWRRHRRRQQALKDATSYGGIETPMDTYTLDTTSGLNLEPLQVYRLDERDLVLTQKLGSGAFADVFRGTFRDTPIAAKKMRANSISHHHLQSFIEEIQLMATFDSPYVVKLMGAAWTRTVDLTCVMELMDGGDLKDHLDATTVETYPWDNKLVDVYSIAQGLEYLHSMNIIHRDLKSRNILLDSAKGAKLTDFGISKEDIQATMTMGVGTFRWMAPEVIQDQSYTVAADVYSFGCVLAEFSTHHVPYEDMKNPANGQPISDSAIMVKVVAGTIQPTIAPGCPDWIRDMAFQCLARNPDERPAATQLCHILRTHLRERASELFSM</sequence>
<keyword evidence="1" id="KW-0418">Kinase</keyword>
<dbReference type="CDD" id="cd13999">
    <property type="entry name" value="STKc_MAP3K-like"/>
    <property type="match status" value="1"/>
</dbReference>
<name>A0A485KKH9_9STRA</name>
<feature type="transmembrane region" description="Helical" evidence="5">
    <location>
        <begin position="259"/>
        <end position="281"/>
    </location>
</feature>
<keyword evidence="9" id="KW-1185">Reference proteome</keyword>
<evidence type="ECO:0000313" key="9">
    <source>
        <dbReference type="Proteomes" id="UP000332933"/>
    </source>
</evidence>
<dbReference type="InterPro" id="IPR051681">
    <property type="entry name" value="Ser/Thr_Kinases-Pseudokinases"/>
</dbReference>
<evidence type="ECO:0000256" key="2">
    <source>
        <dbReference type="ARBA" id="ARBA00022741"/>
    </source>
</evidence>
<keyword evidence="5" id="KW-1133">Transmembrane helix</keyword>
<keyword evidence="5" id="KW-0812">Transmembrane</keyword>
<feature type="domain" description="Protein kinase" evidence="6">
    <location>
        <begin position="330"/>
        <end position="593"/>
    </location>
</feature>
<evidence type="ECO:0000259" key="6">
    <source>
        <dbReference type="PROSITE" id="PS50011"/>
    </source>
</evidence>
<dbReference type="InterPro" id="IPR008271">
    <property type="entry name" value="Ser/Thr_kinase_AS"/>
</dbReference>
<dbReference type="Gene3D" id="1.10.510.10">
    <property type="entry name" value="Transferase(Phosphotransferase) domain 1"/>
    <property type="match status" value="1"/>
</dbReference>
<dbReference type="InterPro" id="IPR000719">
    <property type="entry name" value="Prot_kinase_dom"/>
</dbReference>
<dbReference type="EMBL" id="CAADRA010005124">
    <property type="protein sequence ID" value="VFT85368.1"/>
    <property type="molecule type" value="Genomic_DNA"/>
</dbReference>
<evidence type="ECO:0000256" key="1">
    <source>
        <dbReference type="ARBA" id="ARBA00022527"/>
    </source>
</evidence>
<dbReference type="InterPro" id="IPR017441">
    <property type="entry name" value="Protein_kinase_ATP_BS"/>
</dbReference>
<evidence type="ECO:0000256" key="4">
    <source>
        <dbReference type="PROSITE-ProRule" id="PRU10141"/>
    </source>
</evidence>
<proteinExistence type="predicted"/>
<keyword evidence="1" id="KW-0808">Transferase</keyword>
<keyword evidence="5" id="KW-0472">Membrane</keyword>
<evidence type="ECO:0000256" key="3">
    <source>
        <dbReference type="ARBA" id="ARBA00022840"/>
    </source>
</evidence>
<feature type="binding site" evidence="4">
    <location>
        <position position="358"/>
    </location>
    <ligand>
        <name>ATP</name>
        <dbReference type="ChEBI" id="CHEBI:30616"/>
    </ligand>
</feature>
<dbReference type="SUPFAM" id="SSF56112">
    <property type="entry name" value="Protein kinase-like (PK-like)"/>
    <property type="match status" value="1"/>
</dbReference>
<dbReference type="Pfam" id="PF00069">
    <property type="entry name" value="Pkinase"/>
    <property type="match status" value="1"/>
</dbReference>
<dbReference type="PRINTS" id="PR00109">
    <property type="entry name" value="TYRKINASE"/>
</dbReference>
<dbReference type="InterPro" id="IPR011009">
    <property type="entry name" value="Kinase-like_dom_sf"/>
</dbReference>
<reference evidence="7" key="2">
    <citation type="submission" date="2019-06" db="EMBL/GenBank/DDBJ databases">
        <title>Genomics analysis of Aphanomyces spp. identifies a new class of oomycete effector associated with host adaptation.</title>
        <authorList>
            <person name="Gaulin E."/>
        </authorList>
    </citation>
    <scope>NUCLEOTIDE SEQUENCE</scope>
    <source>
        <strain evidence="7">CBS 578.67</strain>
    </source>
</reference>
<evidence type="ECO:0000313" key="8">
    <source>
        <dbReference type="EMBL" id="VFT85368.1"/>
    </source>
</evidence>
<dbReference type="Proteomes" id="UP000332933">
    <property type="component" value="Unassembled WGS sequence"/>
</dbReference>
<reference evidence="8 9" key="1">
    <citation type="submission" date="2019-03" db="EMBL/GenBank/DDBJ databases">
        <authorList>
            <person name="Gaulin E."/>
            <person name="Dumas B."/>
        </authorList>
    </citation>
    <scope>NUCLEOTIDE SEQUENCE [LARGE SCALE GENOMIC DNA]</scope>
    <source>
        <strain evidence="8">CBS 568.67</strain>
    </source>
</reference>
<accession>A0A485KKH9</accession>
<keyword evidence="2 4" id="KW-0547">Nucleotide-binding</keyword>
<evidence type="ECO:0000256" key="5">
    <source>
        <dbReference type="SAM" id="Phobius"/>
    </source>
</evidence>
<dbReference type="GO" id="GO:0005524">
    <property type="term" value="F:ATP binding"/>
    <property type="evidence" value="ECO:0007669"/>
    <property type="project" value="UniProtKB-UniRule"/>
</dbReference>
<dbReference type="OrthoDB" id="67754at2759"/>
<organism evidence="8 9">
    <name type="scientific">Aphanomyces stellatus</name>
    <dbReference type="NCBI Taxonomy" id="120398"/>
    <lineage>
        <taxon>Eukaryota</taxon>
        <taxon>Sar</taxon>
        <taxon>Stramenopiles</taxon>
        <taxon>Oomycota</taxon>
        <taxon>Saprolegniomycetes</taxon>
        <taxon>Saprolegniales</taxon>
        <taxon>Verrucalvaceae</taxon>
        <taxon>Aphanomyces</taxon>
    </lineage>
</organism>
<dbReference type="PROSITE" id="PS00107">
    <property type="entry name" value="PROTEIN_KINASE_ATP"/>
    <property type="match status" value="1"/>
</dbReference>
<dbReference type="AlphaFoldDB" id="A0A485KKH9"/>
<dbReference type="SMART" id="SM00220">
    <property type="entry name" value="S_TKc"/>
    <property type="match status" value="1"/>
</dbReference>
<dbReference type="PANTHER" id="PTHR44329">
    <property type="entry name" value="SERINE/THREONINE-PROTEIN KINASE TNNI3K-RELATED"/>
    <property type="match status" value="1"/>
</dbReference>
<dbReference type="InterPro" id="IPR001245">
    <property type="entry name" value="Ser-Thr/Tyr_kinase_cat_dom"/>
</dbReference>
<dbReference type="PROSITE" id="PS50011">
    <property type="entry name" value="PROTEIN_KINASE_DOM"/>
    <property type="match status" value="1"/>
</dbReference>
<protein>
    <submittedName>
        <fullName evidence="8">Aste57867_8482 protein</fullName>
    </submittedName>
</protein>
<dbReference type="PANTHER" id="PTHR44329:SF214">
    <property type="entry name" value="PROTEIN KINASE DOMAIN-CONTAINING PROTEIN"/>
    <property type="match status" value="1"/>
</dbReference>
<dbReference type="EMBL" id="VJMH01005103">
    <property type="protein sequence ID" value="KAF0701036.1"/>
    <property type="molecule type" value="Genomic_DNA"/>
</dbReference>
<keyword evidence="1" id="KW-0723">Serine/threonine-protein kinase</keyword>
<keyword evidence="3 4" id="KW-0067">ATP-binding</keyword>
<dbReference type="GO" id="GO:0004674">
    <property type="term" value="F:protein serine/threonine kinase activity"/>
    <property type="evidence" value="ECO:0007669"/>
    <property type="project" value="UniProtKB-KW"/>
</dbReference>
<gene>
    <name evidence="8" type="primary">Aste57867_8482</name>
    <name evidence="7" type="ORF">As57867_008450</name>
    <name evidence="8" type="ORF">ASTE57867_8482</name>
</gene>